<organism evidence="3 4">
    <name type="scientific">Algoriphagus hitonicola</name>
    <dbReference type="NCBI Taxonomy" id="435880"/>
    <lineage>
        <taxon>Bacteria</taxon>
        <taxon>Pseudomonadati</taxon>
        <taxon>Bacteroidota</taxon>
        <taxon>Cytophagia</taxon>
        <taxon>Cytophagales</taxon>
        <taxon>Cyclobacteriaceae</taxon>
        <taxon>Algoriphagus</taxon>
    </lineage>
</organism>
<accession>A0A1I2P6U2</accession>
<name>A0A1I2P6U2_9BACT</name>
<dbReference type="NCBIfam" id="NF033707">
    <property type="entry name" value="T9SS_sortase"/>
    <property type="match status" value="1"/>
</dbReference>
<protein>
    <submittedName>
        <fullName evidence="3">Peptidase family C25</fullName>
    </submittedName>
</protein>
<sequence length="1085" mass="120692">MILSSKKNFFLGFLGLFLLCKETFAQERFFKFSIVKAGIYEVSNEKLAELGIQDASRVSFFGYPGRLPQRLDSTSLELQEIPAQQTSNGLRVYLTGPHTLLDFSNYPKYRHHYYTDTLHYLIGTTDQPKRINTVEAAEASSNSTQLYQWHPVKEDAVNLLNSGRTWYSEPIRAGGSRSFPFDLNSSSQEPWKIQGVLMGASTAGGNFEIIAQEQLIQSVNMAAIPSTTYGVKGNASEVNAEFRPENGQLNAIRLEYQSSNTAASGYLDYLLVGMPIDEENPSSGNYHSNQDFCTIQASTDQSIWAVEDFLQPKNISHSGNLVQINTSEIYLFDESDIQPIEQISPLEFNLRLSTAWPDLLIISPDLLLNAAESLRIHKLSQGIFAEVISLQSIYDEFGYGNPDPVAIRNFIAWHFHQEGQLKNVLLFGKGTFDYKSKLGGRPNLIPTYTSRNSLNPLTTFSSDDFFGLIDFGQGEWIESREGDELLQIGVGRLPVINAREASIVVQKIINYESNSSGLQWKRNFTLMADDADNNIHLRDAESHSQFLAANHPEFSQTKLYLDRYEQINDGTSQRIPEAKEALKSALEEGTLFLNYIGHGNETTLAAEQIFRVEDIQDWPNHKNLPLWVTATCEFGRHDSPFIRSAAEELLTIEGKGAIGLLTTGRPVFSSINFSLNQAFIQAVFQKENQEFADLGSIFRETKNNSLNGSLNRNFSLLGDPSLKLASPDYEIRLLDLKNQKEESVESLPANGEISYEAEVVDPPSGDLIGDFNGMATIQLWDRPKPTATLGDESSPTEFPEEKTLLFQGNVKVENGRMNGKVRIPAQVEGKIDRGAIRIFAEDIELNRDAAGFSRPQIGGTAEELPEDNLGPEITLNLEGISADEAGPFKTRLIPAEILLEDSSGIDVSGLDPTKNLILQVNENPEIKLNKSYQALDGSFTRGNVILNLEGLEEGSNPIRITAFDLAGNETTVTFEIEVEGSERIQILSHSTFPNPASIQSNFSITHNRPGENLILALEVYTLEGRILFSNSLRLVEADAVIDDLSWIFLQSQTKYPAKGTYIYKIALQSEVDQTTNIASGKIIIE</sequence>
<dbReference type="CDD" id="cd02258">
    <property type="entry name" value="Peptidase_C25_N"/>
    <property type="match status" value="1"/>
</dbReference>
<dbReference type="AlphaFoldDB" id="A0A1I2P6U2"/>
<keyword evidence="1" id="KW-0732">Signal</keyword>
<evidence type="ECO:0000313" key="4">
    <source>
        <dbReference type="Proteomes" id="UP000199642"/>
    </source>
</evidence>
<dbReference type="Pfam" id="PF01364">
    <property type="entry name" value="Peptidase_C25"/>
    <property type="match status" value="1"/>
</dbReference>
<evidence type="ECO:0000259" key="2">
    <source>
        <dbReference type="Pfam" id="PF01364"/>
    </source>
</evidence>
<evidence type="ECO:0000256" key="1">
    <source>
        <dbReference type="ARBA" id="ARBA00022729"/>
    </source>
</evidence>
<keyword evidence="4" id="KW-1185">Reference proteome</keyword>
<dbReference type="SUPFAM" id="SSF52129">
    <property type="entry name" value="Caspase-like"/>
    <property type="match status" value="1"/>
</dbReference>
<dbReference type="InterPro" id="IPR029030">
    <property type="entry name" value="Caspase-like_dom_sf"/>
</dbReference>
<dbReference type="OrthoDB" id="9809780at2"/>
<dbReference type="GO" id="GO:0008234">
    <property type="term" value="F:cysteine-type peptidase activity"/>
    <property type="evidence" value="ECO:0007669"/>
    <property type="project" value="InterPro"/>
</dbReference>
<evidence type="ECO:0000313" key="3">
    <source>
        <dbReference type="EMBL" id="SFG09171.1"/>
    </source>
</evidence>
<gene>
    <name evidence="3" type="ORF">SAMN04487988_101378</name>
</gene>
<dbReference type="EMBL" id="FOPC01000001">
    <property type="protein sequence ID" value="SFG09171.1"/>
    <property type="molecule type" value="Genomic_DNA"/>
</dbReference>
<dbReference type="RefSeq" id="WP_092788542.1">
    <property type="nucleotide sequence ID" value="NZ_FOPC01000001.1"/>
</dbReference>
<dbReference type="InterPro" id="IPR029031">
    <property type="entry name" value="Gingipain_N_sf"/>
</dbReference>
<proteinExistence type="predicted"/>
<dbReference type="STRING" id="435880.SAMN04487988_101378"/>
<dbReference type="Proteomes" id="UP000199642">
    <property type="component" value="Unassembled WGS sequence"/>
</dbReference>
<dbReference type="InterPro" id="IPR001769">
    <property type="entry name" value="Gingipain"/>
</dbReference>
<dbReference type="Gene3D" id="3.40.50.1460">
    <property type="match status" value="1"/>
</dbReference>
<dbReference type="Gene3D" id="3.40.50.10390">
    <property type="entry name" value="Gingipain r, domain 1"/>
    <property type="match status" value="1"/>
</dbReference>
<dbReference type="GO" id="GO:0006508">
    <property type="term" value="P:proteolysis"/>
    <property type="evidence" value="ECO:0007669"/>
    <property type="project" value="InterPro"/>
</dbReference>
<feature type="domain" description="Gingipain" evidence="2">
    <location>
        <begin position="360"/>
        <end position="724"/>
    </location>
</feature>
<reference evidence="4" key="1">
    <citation type="submission" date="2016-10" db="EMBL/GenBank/DDBJ databases">
        <authorList>
            <person name="Varghese N."/>
            <person name="Submissions S."/>
        </authorList>
    </citation>
    <scope>NUCLEOTIDE SEQUENCE [LARGE SCALE GENOMIC DNA]</scope>
    <source>
        <strain evidence="4">DSM 19315</strain>
    </source>
</reference>